<dbReference type="AlphaFoldDB" id="A0A9P6L3D0"/>
<dbReference type="EMBL" id="WIUZ02000016">
    <property type="protein sequence ID" value="KAF9780440.1"/>
    <property type="molecule type" value="Genomic_DNA"/>
</dbReference>
<organism evidence="4 5">
    <name type="scientific">Thelephora terrestris</name>
    <dbReference type="NCBI Taxonomy" id="56493"/>
    <lineage>
        <taxon>Eukaryota</taxon>
        <taxon>Fungi</taxon>
        <taxon>Dikarya</taxon>
        <taxon>Basidiomycota</taxon>
        <taxon>Agaricomycotina</taxon>
        <taxon>Agaricomycetes</taxon>
        <taxon>Thelephorales</taxon>
        <taxon>Thelephoraceae</taxon>
        <taxon>Thelephora</taxon>
    </lineage>
</organism>
<protein>
    <recommendedName>
        <fullName evidence="3">DUF6535 domain-containing protein</fullName>
    </recommendedName>
</protein>
<evidence type="ECO:0000256" key="2">
    <source>
        <dbReference type="SAM" id="Phobius"/>
    </source>
</evidence>
<evidence type="ECO:0000313" key="5">
    <source>
        <dbReference type="Proteomes" id="UP000736335"/>
    </source>
</evidence>
<keyword evidence="2" id="KW-0812">Transmembrane</keyword>
<evidence type="ECO:0000259" key="3">
    <source>
        <dbReference type="Pfam" id="PF20153"/>
    </source>
</evidence>
<dbReference type="Pfam" id="PF20153">
    <property type="entry name" value="DUF6535"/>
    <property type="match status" value="1"/>
</dbReference>
<feature type="compositionally biased region" description="Polar residues" evidence="1">
    <location>
        <begin position="172"/>
        <end position="182"/>
    </location>
</feature>
<name>A0A9P6L3D0_9AGAM</name>
<sequence>MILCKRRTRAGATYRIFDKSGRSETIPRPSSQSLFTRLTTPRSEATKIFIILQLTGPAHAIVCVEAVLYIRLVASFCSKFLQMIGKQWWIRYASTDLRGSAIERLLNWQRKHDAINSWHFDYFMVPTAIVVDAVAAGLSLFPLSLLLGWSLWVLRIKRPDHALFVMYPKTPHQASSRGQSLSFRDPRNPQDPENAVRALETLATRASVNVKIILDIEWSNVR</sequence>
<proteinExistence type="predicted"/>
<reference evidence="4" key="1">
    <citation type="journal article" date="2020" name="Nat. Commun.">
        <title>Large-scale genome sequencing of mycorrhizal fungi provides insights into the early evolution of symbiotic traits.</title>
        <authorList>
            <person name="Miyauchi S."/>
            <person name="Kiss E."/>
            <person name="Kuo A."/>
            <person name="Drula E."/>
            <person name="Kohler A."/>
            <person name="Sanchez-Garcia M."/>
            <person name="Morin E."/>
            <person name="Andreopoulos B."/>
            <person name="Barry K.W."/>
            <person name="Bonito G."/>
            <person name="Buee M."/>
            <person name="Carver A."/>
            <person name="Chen C."/>
            <person name="Cichocki N."/>
            <person name="Clum A."/>
            <person name="Culley D."/>
            <person name="Crous P.W."/>
            <person name="Fauchery L."/>
            <person name="Girlanda M."/>
            <person name="Hayes R.D."/>
            <person name="Keri Z."/>
            <person name="LaButti K."/>
            <person name="Lipzen A."/>
            <person name="Lombard V."/>
            <person name="Magnuson J."/>
            <person name="Maillard F."/>
            <person name="Murat C."/>
            <person name="Nolan M."/>
            <person name="Ohm R.A."/>
            <person name="Pangilinan J."/>
            <person name="Pereira M.F."/>
            <person name="Perotto S."/>
            <person name="Peter M."/>
            <person name="Pfister S."/>
            <person name="Riley R."/>
            <person name="Sitrit Y."/>
            <person name="Stielow J.B."/>
            <person name="Szollosi G."/>
            <person name="Zifcakova L."/>
            <person name="Stursova M."/>
            <person name="Spatafora J.W."/>
            <person name="Tedersoo L."/>
            <person name="Vaario L.M."/>
            <person name="Yamada A."/>
            <person name="Yan M."/>
            <person name="Wang P."/>
            <person name="Xu J."/>
            <person name="Bruns T."/>
            <person name="Baldrian P."/>
            <person name="Vilgalys R."/>
            <person name="Dunand C."/>
            <person name="Henrissat B."/>
            <person name="Grigoriev I.V."/>
            <person name="Hibbett D."/>
            <person name="Nagy L.G."/>
            <person name="Martin F.M."/>
        </authorList>
    </citation>
    <scope>NUCLEOTIDE SEQUENCE</scope>
    <source>
        <strain evidence="4">UH-Tt-Lm1</strain>
    </source>
</reference>
<gene>
    <name evidence="4" type="ORF">BJ322DRAFT_293065</name>
</gene>
<reference evidence="4" key="2">
    <citation type="submission" date="2020-11" db="EMBL/GenBank/DDBJ databases">
        <authorList>
            <consortium name="DOE Joint Genome Institute"/>
            <person name="Kuo A."/>
            <person name="Miyauchi S."/>
            <person name="Kiss E."/>
            <person name="Drula E."/>
            <person name="Kohler A."/>
            <person name="Sanchez-Garcia M."/>
            <person name="Andreopoulos B."/>
            <person name="Barry K.W."/>
            <person name="Bonito G."/>
            <person name="Buee M."/>
            <person name="Carver A."/>
            <person name="Chen C."/>
            <person name="Cichocki N."/>
            <person name="Clum A."/>
            <person name="Culley D."/>
            <person name="Crous P.W."/>
            <person name="Fauchery L."/>
            <person name="Girlanda M."/>
            <person name="Hayes R."/>
            <person name="Keri Z."/>
            <person name="Labutti K."/>
            <person name="Lipzen A."/>
            <person name="Lombard V."/>
            <person name="Magnuson J."/>
            <person name="Maillard F."/>
            <person name="Morin E."/>
            <person name="Murat C."/>
            <person name="Nolan M."/>
            <person name="Ohm R."/>
            <person name="Pangilinan J."/>
            <person name="Pereira M."/>
            <person name="Perotto S."/>
            <person name="Peter M."/>
            <person name="Riley R."/>
            <person name="Sitrit Y."/>
            <person name="Stielow B."/>
            <person name="Szollosi G."/>
            <person name="Zifcakova L."/>
            <person name="Stursova M."/>
            <person name="Spatafora J.W."/>
            <person name="Tedersoo L."/>
            <person name="Vaario L.-M."/>
            <person name="Yamada A."/>
            <person name="Yan M."/>
            <person name="Wang P."/>
            <person name="Xu J."/>
            <person name="Bruns T."/>
            <person name="Baldrian P."/>
            <person name="Vilgalys R."/>
            <person name="Henrissat B."/>
            <person name="Grigoriev I.V."/>
            <person name="Hibbett D."/>
            <person name="Nagy L.G."/>
            <person name="Martin F.M."/>
        </authorList>
    </citation>
    <scope>NUCLEOTIDE SEQUENCE</scope>
    <source>
        <strain evidence="4">UH-Tt-Lm1</strain>
    </source>
</reference>
<keyword evidence="2" id="KW-1133">Transmembrane helix</keyword>
<dbReference type="InterPro" id="IPR045338">
    <property type="entry name" value="DUF6535"/>
</dbReference>
<dbReference type="Proteomes" id="UP000736335">
    <property type="component" value="Unassembled WGS sequence"/>
</dbReference>
<comment type="caution">
    <text evidence="4">The sequence shown here is derived from an EMBL/GenBank/DDBJ whole genome shotgun (WGS) entry which is preliminary data.</text>
</comment>
<evidence type="ECO:0000313" key="4">
    <source>
        <dbReference type="EMBL" id="KAF9780440.1"/>
    </source>
</evidence>
<evidence type="ECO:0000256" key="1">
    <source>
        <dbReference type="SAM" id="MobiDB-lite"/>
    </source>
</evidence>
<dbReference type="OrthoDB" id="3219854at2759"/>
<keyword evidence="2" id="KW-0472">Membrane</keyword>
<feature type="domain" description="DUF6535" evidence="3">
    <location>
        <begin position="56"/>
        <end position="124"/>
    </location>
</feature>
<feature type="transmembrane region" description="Helical" evidence="2">
    <location>
        <begin position="128"/>
        <end position="154"/>
    </location>
</feature>
<feature type="transmembrane region" description="Helical" evidence="2">
    <location>
        <begin position="48"/>
        <end position="70"/>
    </location>
</feature>
<accession>A0A9P6L3D0</accession>
<keyword evidence="5" id="KW-1185">Reference proteome</keyword>
<feature type="region of interest" description="Disordered" evidence="1">
    <location>
        <begin position="172"/>
        <end position="191"/>
    </location>
</feature>